<evidence type="ECO:0008006" key="4">
    <source>
        <dbReference type="Google" id="ProtNLM"/>
    </source>
</evidence>
<reference evidence="2" key="1">
    <citation type="submission" date="2023-06" db="EMBL/GenBank/DDBJ databases">
        <authorList>
            <person name="Delattre M."/>
        </authorList>
    </citation>
    <scope>NUCLEOTIDE SEQUENCE</scope>
    <source>
        <strain evidence="2">AF72</strain>
    </source>
</reference>
<evidence type="ECO:0000313" key="3">
    <source>
        <dbReference type="Proteomes" id="UP001177023"/>
    </source>
</evidence>
<feature type="non-terminal residue" evidence="2">
    <location>
        <position position="180"/>
    </location>
</feature>
<keyword evidence="1" id="KW-0472">Membrane</keyword>
<feature type="transmembrane region" description="Helical" evidence="1">
    <location>
        <begin position="56"/>
        <end position="80"/>
    </location>
</feature>
<dbReference type="AlphaFoldDB" id="A0AA36FW43"/>
<sequence>MVVSSPCSGRPKARLCPYAQVFARALRRMRSVIRFRSFTPPQEPANAILDSFVQNWFLTLLFGGIGLVFLMVGGALVWTITLGPKRAEQRLSQLKRTGRSVQAQVMAVEPNASVTLNGSNPWRIVAQWLNPETGKVQLFYNQNLWFDPSPYVTMKELQVWLDPQRPKHYSLDTDFLPKMA</sequence>
<evidence type="ECO:0000313" key="2">
    <source>
        <dbReference type="EMBL" id="CAJ0569380.1"/>
    </source>
</evidence>
<proteinExistence type="predicted"/>
<dbReference type="EMBL" id="CATQJA010002012">
    <property type="protein sequence ID" value="CAJ0569380.1"/>
    <property type="molecule type" value="Genomic_DNA"/>
</dbReference>
<keyword evidence="3" id="KW-1185">Reference proteome</keyword>
<organism evidence="2 3">
    <name type="scientific">Mesorhabditis spiculigera</name>
    <dbReference type="NCBI Taxonomy" id="96644"/>
    <lineage>
        <taxon>Eukaryota</taxon>
        <taxon>Metazoa</taxon>
        <taxon>Ecdysozoa</taxon>
        <taxon>Nematoda</taxon>
        <taxon>Chromadorea</taxon>
        <taxon>Rhabditida</taxon>
        <taxon>Rhabditina</taxon>
        <taxon>Rhabditomorpha</taxon>
        <taxon>Rhabditoidea</taxon>
        <taxon>Rhabditidae</taxon>
        <taxon>Mesorhabditinae</taxon>
        <taxon>Mesorhabditis</taxon>
    </lineage>
</organism>
<keyword evidence="1" id="KW-1133">Transmembrane helix</keyword>
<accession>A0AA36FW43</accession>
<comment type="caution">
    <text evidence="2">The sequence shown here is derived from an EMBL/GenBank/DDBJ whole genome shotgun (WGS) entry which is preliminary data.</text>
</comment>
<dbReference type="Proteomes" id="UP001177023">
    <property type="component" value="Unassembled WGS sequence"/>
</dbReference>
<name>A0AA36FW43_9BILA</name>
<protein>
    <recommendedName>
        <fullName evidence="4">DUF3592 domain-containing protein</fullName>
    </recommendedName>
</protein>
<evidence type="ECO:0000256" key="1">
    <source>
        <dbReference type="SAM" id="Phobius"/>
    </source>
</evidence>
<gene>
    <name evidence="2" type="ORF">MSPICULIGERA_LOCUS7861</name>
</gene>
<keyword evidence="1" id="KW-0812">Transmembrane</keyword>